<dbReference type="InParanoid" id="A0A2K2D4Z2"/>
<name>A0A2K2D4Z2_BRADI</name>
<keyword evidence="3" id="KW-1185">Reference proteome</keyword>
<reference evidence="1" key="2">
    <citation type="submission" date="2017-06" db="EMBL/GenBank/DDBJ databases">
        <title>WGS assembly of Brachypodium distachyon.</title>
        <authorList>
            <consortium name="The International Brachypodium Initiative"/>
            <person name="Lucas S."/>
            <person name="Harmon-Smith M."/>
            <person name="Lail K."/>
            <person name="Tice H."/>
            <person name="Grimwood J."/>
            <person name="Bruce D."/>
            <person name="Barry K."/>
            <person name="Shu S."/>
            <person name="Lindquist E."/>
            <person name="Wang M."/>
            <person name="Pitluck S."/>
            <person name="Vogel J.P."/>
            <person name="Garvin D.F."/>
            <person name="Mockler T.C."/>
            <person name="Schmutz J."/>
            <person name="Rokhsar D."/>
            <person name="Bevan M.W."/>
        </authorList>
    </citation>
    <scope>NUCLEOTIDE SEQUENCE</scope>
    <source>
        <strain evidence="1">Bd21</strain>
    </source>
</reference>
<proteinExistence type="predicted"/>
<reference evidence="2" key="3">
    <citation type="submission" date="2018-08" db="UniProtKB">
        <authorList>
            <consortium name="EnsemblPlants"/>
        </authorList>
    </citation>
    <scope>IDENTIFICATION</scope>
    <source>
        <strain evidence="2">cv. Bd21</strain>
    </source>
</reference>
<dbReference type="EnsemblPlants" id="PNT69351">
    <property type="protein sequence ID" value="PNT69351"/>
    <property type="gene ID" value="BRADI_3g54286v3"/>
</dbReference>
<reference evidence="1 2" key="1">
    <citation type="journal article" date="2010" name="Nature">
        <title>Genome sequencing and analysis of the model grass Brachypodium distachyon.</title>
        <authorList>
            <consortium name="International Brachypodium Initiative"/>
        </authorList>
    </citation>
    <scope>NUCLEOTIDE SEQUENCE [LARGE SCALE GENOMIC DNA]</scope>
    <source>
        <strain evidence="1 2">Bd21</strain>
    </source>
</reference>
<organism evidence="1">
    <name type="scientific">Brachypodium distachyon</name>
    <name type="common">Purple false brome</name>
    <name type="synonym">Trachynia distachya</name>
    <dbReference type="NCBI Taxonomy" id="15368"/>
    <lineage>
        <taxon>Eukaryota</taxon>
        <taxon>Viridiplantae</taxon>
        <taxon>Streptophyta</taxon>
        <taxon>Embryophyta</taxon>
        <taxon>Tracheophyta</taxon>
        <taxon>Spermatophyta</taxon>
        <taxon>Magnoliopsida</taxon>
        <taxon>Liliopsida</taxon>
        <taxon>Poales</taxon>
        <taxon>Poaceae</taxon>
        <taxon>BOP clade</taxon>
        <taxon>Pooideae</taxon>
        <taxon>Stipodae</taxon>
        <taxon>Brachypodieae</taxon>
        <taxon>Brachypodium</taxon>
    </lineage>
</organism>
<evidence type="ECO:0000313" key="2">
    <source>
        <dbReference type="EnsemblPlants" id="PNT69351"/>
    </source>
</evidence>
<protein>
    <submittedName>
        <fullName evidence="1 2">Uncharacterized protein</fullName>
    </submittedName>
</protein>
<dbReference type="Gramene" id="PNT69351">
    <property type="protein sequence ID" value="PNT69351"/>
    <property type="gene ID" value="BRADI_3g54286v3"/>
</dbReference>
<evidence type="ECO:0000313" key="3">
    <source>
        <dbReference type="Proteomes" id="UP000008810"/>
    </source>
</evidence>
<accession>A0A2K2D4Z2</accession>
<dbReference type="Proteomes" id="UP000008810">
    <property type="component" value="Chromosome 3"/>
</dbReference>
<sequence>MERSFFFYFSSILPGYKELFSFSFFLFEGKLFSFSFFLFEGKLFSFSNEGVKNSFREKRLVRWLYFLCH</sequence>
<evidence type="ECO:0000313" key="1">
    <source>
        <dbReference type="EMBL" id="PNT69351.1"/>
    </source>
</evidence>
<dbReference type="AlphaFoldDB" id="A0A2K2D4Z2"/>
<gene>
    <name evidence="1" type="ORF">BRADI_3g54286v3</name>
</gene>
<dbReference type="EMBL" id="CM000882">
    <property type="protein sequence ID" value="PNT69351.1"/>
    <property type="molecule type" value="Genomic_DNA"/>
</dbReference>